<gene>
    <name evidence="1" type="ORF">K435DRAFT_31774</name>
</gene>
<dbReference type="EMBL" id="ML179137">
    <property type="protein sequence ID" value="THU98374.1"/>
    <property type="molecule type" value="Genomic_DNA"/>
</dbReference>
<proteinExistence type="predicted"/>
<evidence type="ECO:0000313" key="1">
    <source>
        <dbReference type="EMBL" id="THU98374.1"/>
    </source>
</evidence>
<dbReference type="Proteomes" id="UP000297245">
    <property type="component" value="Unassembled WGS sequence"/>
</dbReference>
<accession>A0A4S8M7R8</accession>
<name>A0A4S8M7R8_DENBC</name>
<organism evidence="1 2">
    <name type="scientific">Dendrothele bispora (strain CBS 962.96)</name>
    <dbReference type="NCBI Taxonomy" id="1314807"/>
    <lineage>
        <taxon>Eukaryota</taxon>
        <taxon>Fungi</taxon>
        <taxon>Dikarya</taxon>
        <taxon>Basidiomycota</taxon>
        <taxon>Agaricomycotina</taxon>
        <taxon>Agaricomycetes</taxon>
        <taxon>Agaricomycetidae</taxon>
        <taxon>Agaricales</taxon>
        <taxon>Agaricales incertae sedis</taxon>
        <taxon>Dendrothele</taxon>
    </lineage>
</organism>
<sequence length="405" mass="46294">MPAVLTQHRLPTELQEYVIDLLSGTRENLLTTSLVSKHWRYHSYGYLFPSVTLDGRSVEAFRSFLDMSFSRSVIFSRVRRVRIIGGYSLDSSWTASRRQDLRAILSYLTSKQLQNLSNLSMEALNWSQLGSEVIFYLTKLAPMITSLELQNVQFPHARSYSDFVGAFVSLRTFGFSNVECAQGEIILVRPNQGVLLSRHTVTSESEQTRIKCSLVLRSSEEALEKNLSCLYSEVLPQETSREITKLGTQTSLMKGNASFLLKSLGPLLTRLQIASRQNIFSDQIIASLDISNNTSLQYLSFYSPDRVFGMISWLLPILRQVTACNLRVLEIVFASSHQFHLDQRLLRFIGKELERPQFSQLEIIHFLVNRIRGRCDAVLENNIVKHVKETLSDWNKKGVLRVNFL</sequence>
<keyword evidence="2" id="KW-1185">Reference proteome</keyword>
<protein>
    <recommendedName>
        <fullName evidence="3">F-box domain-containing protein</fullName>
    </recommendedName>
</protein>
<reference evidence="1 2" key="1">
    <citation type="journal article" date="2019" name="Nat. Ecol. Evol.">
        <title>Megaphylogeny resolves global patterns of mushroom evolution.</title>
        <authorList>
            <person name="Varga T."/>
            <person name="Krizsan K."/>
            <person name="Foldi C."/>
            <person name="Dima B."/>
            <person name="Sanchez-Garcia M."/>
            <person name="Sanchez-Ramirez S."/>
            <person name="Szollosi G.J."/>
            <person name="Szarkandi J.G."/>
            <person name="Papp V."/>
            <person name="Albert L."/>
            <person name="Andreopoulos W."/>
            <person name="Angelini C."/>
            <person name="Antonin V."/>
            <person name="Barry K.W."/>
            <person name="Bougher N.L."/>
            <person name="Buchanan P."/>
            <person name="Buyck B."/>
            <person name="Bense V."/>
            <person name="Catcheside P."/>
            <person name="Chovatia M."/>
            <person name="Cooper J."/>
            <person name="Damon W."/>
            <person name="Desjardin D."/>
            <person name="Finy P."/>
            <person name="Geml J."/>
            <person name="Haridas S."/>
            <person name="Hughes K."/>
            <person name="Justo A."/>
            <person name="Karasinski D."/>
            <person name="Kautmanova I."/>
            <person name="Kiss B."/>
            <person name="Kocsube S."/>
            <person name="Kotiranta H."/>
            <person name="LaButti K.M."/>
            <person name="Lechner B.E."/>
            <person name="Liimatainen K."/>
            <person name="Lipzen A."/>
            <person name="Lukacs Z."/>
            <person name="Mihaltcheva S."/>
            <person name="Morgado L.N."/>
            <person name="Niskanen T."/>
            <person name="Noordeloos M.E."/>
            <person name="Ohm R.A."/>
            <person name="Ortiz-Santana B."/>
            <person name="Ovrebo C."/>
            <person name="Racz N."/>
            <person name="Riley R."/>
            <person name="Savchenko A."/>
            <person name="Shiryaev A."/>
            <person name="Soop K."/>
            <person name="Spirin V."/>
            <person name="Szebenyi C."/>
            <person name="Tomsovsky M."/>
            <person name="Tulloss R.E."/>
            <person name="Uehling J."/>
            <person name="Grigoriev I.V."/>
            <person name="Vagvolgyi C."/>
            <person name="Papp T."/>
            <person name="Martin F.M."/>
            <person name="Miettinen O."/>
            <person name="Hibbett D.S."/>
            <person name="Nagy L.G."/>
        </authorList>
    </citation>
    <scope>NUCLEOTIDE SEQUENCE [LARGE SCALE GENOMIC DNA]</scope>
    <source>
        <strain evidence="1 2">CBS 962.96</strain>
    </source>
</reference>
<dbReference type="AlphaFoldDB" id="A0A4S8M7R8"/>
<evidence type="ECO:0008006" key="3">
    <source>
        <dbReference type="Google" id="ProtNLM"/>
    </source>
</evidence>
<dbReference type="OrthoDB" id="3041002at2759"/>
<evidence type="ECO:0000313" key="2">
    <source>
        <dbReference type="Proteomes" id="UP000297245"/>
    </source>
</evidence>